<evidence type="ECO:0000256" key="4">
    <source>
        <dbReference type="ARBA" id="ARBA00010790"/>
    </source>
</evidence>
<evidence type="ECO:0000259" key="12">
    <source>
        <dbReference type="Pfam" id="PF00732"/>
    </source>
</evidence>
<dbReference type="PANTHER" id="PTHR46056:SF12">
    <property type="entry name" value="LONG-CHAIN-ALCOHOL OXIDASE"/>
    <property type="match status" value="1"/>
</dbReference>
<feature type="domain" description="Glucose-methanol-choline oxidoreductase N-terminal" evidence="12">
    <location>
        <begin position="97"/>
        <end position="314"/>
    </location>
</feature>
<keyword evidence="11" id="KW-0472">Membrane</keyword>
<dbReference type="InterPro" id="IPR007867">
    <property type="entry name" value="GMC_OxRtase_C"/>
</dbReference>
<evidence type="ECO:0000256" key="10">
    <source>
        <dbReference type="ARBA" id="ARBA00023002"/>
    </source>
</evidence>
<sequence>MADGLPLTHQALPAAQRGGVPDPILAGLARGWKVKGGPHGALPAQLHCDVVIIGTGAGGGITAELLTKAGLSVVMVEEGPLKSSSDFKQLESEAYPSLYQESAGRKTADKAITILQGRCVGGSTTVNWTSSFRTPVDTLRHWGLHFGLSDFTPEAMAPWFEQAEQRLNIGDWLTPPNENNELLRRGAQKLGIEASAIRRNVKGCWNLGSCGMGCPTNAKQSMLVTTVPAALDAGALLLVQTRAERLQMAGQKVESLLCHPIKPDGTPDANSPCRIVAKHVVVAAGAINSPALLMRSALPDPHQRLGKRTFLHPVVMSAGTFGQKVEGWQGAPQTIYSDHFLHTQAIDGPMGYKLEAPPMHPLIFSSTLAGFGMAQTETLRQFPHIHTLLALLRDGFHEQSPGGQVRLRSDGSPELHYPLNDFVMDGARRALMSMVEIQFAAGAQQVQVIHEQSPVMRSWAEAQAVLKSLPMVPLKTRVVSAHVMGGCGLSGTEMGGVTRPDGVHWQVENLSIHDGSLFPTSVGANPQLSIYGLTNRLATGLAQRLGGRPVRLVA</sequence>
<evidence type="ECO:0000313" key="15">
    <source>
        <dbReference type="Proteomes" id="UP000672097"/>
    </source>
</evidence>
<comment type="function">
    <text evidence="2">Long-chain fatty alcohol oxidase involved in the omega-oxidation pathway of lipid degradation.</text>
</comment>
<dbReference type="InterPro" id="IPR000172">
    <property type="entry name" value="GMC_OxRdtase_N"/>
</dbReference>
<comment type="caution">
    <text evidence="14">The sequence shown here is derived from an EMBL/GenBank/DDBJ whole genome shotgun (WGS) entry which is preliminary data.</text>
</comment>
<evidence type="ECO:0000256" key="5">
    <source>
        <dbReference type="ARBA" id="ARBA00013125"/>
    </source>
</evidence>
<dbReference type="EC" id="1.1.3.20" evidence="5"/>
<keyword evidence="7" id="KW-0812">Transmembrane</keyword>
<evidence type="ECO:0000256" key="9">
    <source>
        <dbReference type="ARBA" id="ARBA00022989"/>
    </source>
</evidence>
<reference evidence="14 15" key="1">
    <citation type="submission" date="2021-04" db="EMBL/GenBank/DDBJ databases">
        <title>The genome sequence of type strain Ideonella paludis KCTC 32238.</title>
        <authorList>
            <person name="Liu Y."/>
        </authorList>
    </citation>
    <scope>NUCLEOTIDE SEQUENCE [LARGE SCALE GENOMIC DNA]</scope>
    <source>
        <strain evidence="14 15">KCTC 32238</strain>
    </source>
</reference>
<dbReference type="Pfam" id="PF00732">
    <property type="entry name" value="GMC_oxred_N"/>
    <property type="match status" value="1"/>
</dbReference>
<dbReference type="Proteomes" id="UP000672097">
    <property type="component" value="Unassembled WGS sequence"/>
</dbReference>
<keyword evidence="8" id="KW-0274">FAD</keyword>
<dbReference type="Pfam" id="PF05199">
    <property type="entry name" value="GMC_oxred_C"/>
    <property type="match status" value="1"/>
</dbReference>
<evidence type="ECO:0000313" key="14">
    <source>
        <dbReference type="EMBL" id="MBQ0936659.1"/>
    </source>
</evidence>
<evidence type="ECO:0000256" key="7">
    <source>
        <dbReference type="ARBA" id="ARBA00022692"/>
    </source>
</evidence>
<gene>
    <name evidence="14" type="ORF">KAK11_15105</name>
</gene>
<dbReference type="InterPro" id="IPR012400">
    <property type="entry name" value="Long_Oxdase"/>
</dbReference>
<evidence type="ECO:0000256" key="1">
    <source>
        <dbReference type="ARBA" id="ARBA00000920"/>
    </source>
</evidence>
<accession>A0ABS5E022</accession>
<keyword evidence="10" id="KW-0560">Oxidoreductase</keyword>
<dbReference type="PANTHER" id="PTHR46056">
    <property type="entry name" value="LONG-CHAIN-ALCOHOL OXIDASE"/>
    <property type="match status" value="1"/>
</dbReference>
<evidence type="ECO:0000259" key="13">
    <source>
        <dbReference type="Pfam" id="PF05199"/>
    </source>
</evidence>
<keyword evidence="15" id="KW-1185">Reference proteome</keyword>
<dbReference type="EMBL" id="JAGQDG010000005">
    <property type="protein sequence ID" value="MBQ0936659.1"/>
    <property type="molecule type" value="Genomic_DNA"/>
</dbReference>
<evidence type="ECO:0000256" key="11">
    <source>
        <dbReference type="ARBA" id="ARBA00023136"/>
    </source>
</evidence>
<organism evidence="14 15">
    <name type="scientific">Ideonella paludis</name>
    <dbReference type="NCBI Taxonomy" id="1233411"/>
    <lineage>
        <taxon>Bacteria</taxon>
        <taxon>Pseudomonadati</taxon>
        <taxon>Pseudomonadota</taxon>
        <taxon>Betaproteobacteria</taxon>
        <taxon>Burkholderiales</taxon>
        <taxon>Sphaerotilaceae</taxon>
        <taxon>Ideonella</taxon>
    </lineage>
</organism>
<keyword evidence="6" id="KW-0285">Flavoprotein</keyword>
<comment type="subcellular location">
    <subcellularLocation>
        <location evidence="3">Membrane</location>
    </subcellularLocation>
</comment>
<evidence type="ECO:0000256" key="8">
    <source>
        <dbReference type="ARBA" id="ARBA00022827"/>
    </source>
</evidence>
<comment type="similarity">
    <text evidence="4">Belongs to the GMC oxidoreductase family.</text>
</comment>
<name>A0ABS5E022_9BURK</name>
<proteinExistence type="inferred from homology"/>
<dbReference type="InterPro" id="IPR036188">
    <property type="entry name" value="FAD/NAD-bd_sf"/>
</dbReference>
<evidence type="ECO:0000256" key="6">
    <source>
        <dbReference type="ARBA" id="ARBA00022630"/>
    </source>
</evidence>
<dbReference type="PIRSF" id="PIRSF028937">
    <property type="entry name" value="Lg_Ch_AO"/>
    <property type="match status" value="1"/>
</dbReference>
<protein>
    <recommendedName>
        <fullName evidence="5">long-chain-alcohol oxidase</fullName>
        <ecNumber evidence="5">1.1.3.20</ecNumber>
    </recommendedName>
</protein>
<comment type="catalytic activity">
    <reaction evidence="1">
        <text>a long-chain primary fatty alcohol + O2 = a long-chain fatty aldehyde + H2O2</text>
        <dbReference type="Rhea" id="RHEA:22756"/>
        <dbReference type="ChEBI" id="CHEBI:15379"/>
        <dbReference type="ChEBI" id="CHEBI:16240"/>
        <dbReference type="ChEBI" id="CHEBI:17176"/>
        <dbReference type="ChEBI" id="CHEBI:77396"/>
        <dbReference type="EC" id="1.1.3.20"/>
    </reaction>
</comment>
<evidence type="ECO:0000256" key="2">
    <source>
        <dbReference type="ARBA" id="ARBA00003842"/>
    </source>
</evidence>
<keyword evidence="9" id="KW-1133">Transmembrane helix</keyword>
<evidence type="ECO:0000256" key="3">
    <source>
        <dbReference type="ARBA" id="ARBA00004370"/>
    </source>
</evidence>
<feature type="domain" description="Glucose-methanol-choline oxidoreductase C-terminal" evidence="13">
    <location>
        <begin position="403"/>
        <end position="533"/>
    </location>
</feature>
<dbReference type="Gene3D" id="3.50.50.60">
    <property type="entry name" value="FAD/NAD(P)-binding domain"/>
    <property type="match status" value="2"/>
</dbReference>
<dbReference type="RefSeq" id="WP_210810022.1">
    <property type="nucleotide sequence ID" value="NZ_JAGQDG010000005.1"/>
</dbReference>
<dbReference type="SUPFAM" id="SSF51905">
    <property type="entry name" value="FAD/NAD(P)-binding domain"/>
    <property type="match status" value="1"/>
</dbReference>